<reference evidence="1" key="1">
    <citation type="submission" date="2014-11" db="EMBL/GenBank/DDBJ databases">
        <authorList>
            <person name="Amaro Gonzalez C."/>
        </authorList>
    </citation>
    <scope>NUCLEOTIDE SEQUENCE</scope>
</reference>
<organism evidence="1">
    <name type="scientific">Anguilla anguilla</name>
    <name type="common">European freshwater eel</name>
    <name type="synonym">Muraena anguilla</name>
    <dbReference type="NCBI Taxonomy" id="7936"/>
    <lineage>
        <taxon>Eukaryota</taxon>
        <taxon>Metazoa</taxon>
        <taxon>Chordata</taxon>
        <taxon>Craniata</taxon>
        <taxon>Vertebrata</taxon>
        <taxon>Euteleostomi</taxon>
        <taxon>Actinopterygii</taxon>
        <taxon>Neopterygii</taxon>
        <taxon>Teleostei</taxon>
        <taxon>Anguilliformes</taxon>
        <taxon>Anguillidae</taxon>
        <taxon>Anguilla</taxon>
    </lineage>
</organism>
<sequence length="15" mass="1843">MLFKDFKILSLNFIN</sequence>
<reference evidence="1" key="2">
    <citation type="journal article" date="2015" name="Fish Shellfish Immunol.">
        <title>Early steps in the European eel (Anguilla anguilla)-Vibrio vulnificus interaction in the gills: Role of the RtxA13 toxin.</title>
        <authorList>
            <person name="Callol A."/>
            <person name="Pajuelo D."/>
            <person name="Ebbesson L."/>
            <person name="Teles M."/>
            <person name="MacKenzie S."/>
            <person name="Amaro C."/>
        </authorList>
    </citation>
    <scope>NUCLEOTIDE SEQUENCE</scope>
</reference>
<name>A0A0E9RC44_ANGAN</name>
<protein>
    <submittedName>
        <fullName evidence="1">Uncharacterized protein</fullName>
    </submittedName>
</protein>
<dbReference type="EMBL" id="GBXM01081861">
    <property type="protein sequence ID" value="JAH26716.1"/>
    <property type="molecule type" value="Transcribed_RNA"/>
</dbReference>
<proteinExistence type="predicted"/>
<evidence type="ECO:0000313" key="1">
    <source>
        <dbReference type="EMBL" id="JAH26716.1"/>
    </source>
</evidence>
<accession>A0A0E9RC44</accession>